<evidence type="ECO:0000256" key="2">
    <source>
        <dbReference type="ARBA" id="ARBA00005417"/>
    </source>
</evidence>
<dbReference type="Gene3D" id="2.40.50.140">
    <property type="entry name" value="Nucleic acid-binding proteins"/>
    <property type="match status" value="1"/>
</dbReference>
<dbReference type="GO" id="GO:0140359">
    <property type="term" value="F:ABC-type transporter activity"/>
    <property type="evidence" value="ECO:0007669"/>
    <property type="project" value="InterPro"/>
</dbReference>
<evidence type="ECO:0000256" key="1">
    <source>
        <dbReference type="ARBA" id="ARBA00004417"/>
    </source>
</evidence>
<dbReference type="GO" id="GO:0016887">
    <property type="term" value="F:ATP hydrolysis activity"/>
    <property type="evidence" value="ECO:0007669"/>
    <property type="project" value="InterPro"/>
</dbReference>
<dbReference type="InterPro" id="IPR040582">
    <property type="entry name" value="OB_MalK-like"/>
</dbReference>
<dbReference type="InterPro" id="IPR017871">
    <property type="entry name" value="ABC_transporter-like_CS"/>
</dbReference>
<comment type="similarity">
    <text evidence="2">Belongs to the ABC transporter superfamily.</text>
</comment>
<dbReference type="Pfam" id="PF00005">
    <property type="entry name" value="ABC_tran"/>
    <property type="match status" value="1"/>
</dbReference>
<feature type="domain" description="ABC transporter" evidence="6">
    <location>
        <begin position="12"/>
        <end position="242"/>
    </location>
</feature>
<accession>A0A2A6LWS2</accession>
<dbReference type="InterPro" id="IPR047641">
    <property type="entry name" value="ABC_transpr_MalK/UgpC-like"/>
</dbReference>
<dbReference type="Pfam" id="PF17912">
    <property type="entry name" value="OB_MalK"/>
    <property type="match status" value="1"/>
</dbReference>
<dbReference type="PANTHER" id="PTHR43875">
    <property type="entry name" value="MALTODEXTRIN IMPORT ATP-BINDING PROTEIN MSMX"/>
    <property type="match status" value="1"/>
</dbReference>
<dbReference type="InterPro" id="IPR012340">
    <property type="entry name" value="NA-bd_OB-fold"/>
</dbReference>
<comment type="subcellular location">
    <subcellularLocation>
        <location evidence="1">Cell inner membrane</location>
        <topology evidence="1">Peripheral membrane protein</topology>
    </subcellularLocation>
</comment>
<dbReference type="InterPro" id="IPR003439">
    <property type="entry name" value="ABC_transporter-like_ATP-bd"/>
</dbReference>
<comment type="caution">
    <text evidence="7">The sequence shown here is derived from an EMBL/GenBank/DDBJ whole genome shotgun (WGS) entry which is preliminary data.</text>
</comment>
<keyword evidence="4" id="KW-0547">Nucleotide-binding</keyword>
<dbReference type="Gene3D" id="2.40.50.100">
    <property type="match status" value="1"/>
</dbReference>
<name>A0A2A6LWS2_RHIFR</name>
<evidence type="ECO:0000256" key="3">
    <source>
        <dbReference type="ARBA" id="ARBA00022448"/>
    </source>
</evidence>
<dbReference type="Proteomes" id="UP000220353">
    <property type="component" value="Unassembled WGS sequence"/>
</dbReference>
<keyword evidence="3" id="KW-0813">Transport</keyword>
<dbReference type="PROSITE" id="PS00211">
    <property type="entry name" value="ABC_TRANSPORTER_1"/>
    <property type="match status" value="1"/>
</dbReference>
<evidence type="ECO:0000313" key="7">
    <source>
        <dbReference type="EMBL" id="PDT46808.1"/>
    </source>
</evidence>
<dbReference type="EMBL" id="NWTC01000011">
    <property type="protein sequence ID" value="PDT46808.1"/>
    <property type="molecule type" value="Genomic_DNA"/>
</dbReference>
<dbReference type="NCBIfam" id="NF008653">
    <property type="entry name" value="PRK11650.1"/>
    <property type="match status" value="1"/>
</dbReference>
<dbReference type="GO" id="GO:0008643">
    <property type="term" value="P:carbohydrate transport"/>
    <property type="evidence" value="ECO:0007669"/>
    <property type="project" value="InterPro"/>
</dbReference>
<proteinExistence type="inferred from homology"/>
<dbReference type="InterPro" id="IPR003593">
    <property type="entry name" value="AAA+_ATPase"/>
</dbReference>
<keyword evidence="5 7" id="KW-0067">ATP-binding</keyword>
<dbReference type="CDD" id="cd03301">
    <property type="entry name" value="ABC_MalK_N"/>
    <property type="match status" value="1"/>
</dbReference>
<dbReference type="Gene3D" id="3.40.50.300">
    <property type="entry name" value="P-loop containing nucleotide triphosphate hydrolases"/>
    <property type="match status" value="1"/>
</dbReference>
<dbReference type="SMART" id="SM00382">
    <property type="entry name" value="AAA"/>
    <property type="match status" value="1"/>
</dbReference>
<reference evidence="7 8" key="1">
    <citation type="submission" date="2017-09" db="EMBL/GenBank/DDBJ databases">
        <title>Comparative genomics of rhizobia isolated from Phaseolus vulgaris in China.</title>
        <authorList>
            <person name="Tong W."/>
        </authorList>
    </citation>
    <scope>NUCLEOTIDE SEQUENCE [LARGE SCALE GENOMIC DNA]</scope>
    <source>
        <strain evidence="7 8">PCH1</strain>
    </source>
</reference>
<dbReference type="AlphaFoldDB" id="A0A2A6LWS2"/>
<organism evidence="7 8">
    <name type="scientific">Rhizobium fredii</name>
    <name type="common">Sinorhizobium fredii</name>
    <dbReference type="NCBI Taxonomy" id="380"/>
    <lineage>
        <taxon>Bacteria</taxon>
        <taxon>Pseudomonadati</taxon>
        <taxon>Pseudomonadota</taxon>
        <taxon>Alphaproteobacteria</taxon>
        <taxon>Hyphomicrobiales</taxon>
        <taxon>Rhizobiaceae</taxon>
        <taxon>Sinorhizobium/Ensifer group</taxon>
        <taxon>Sinorhizobium</taxon>
    </lineage>
</organism>
<dbReference type="FunFam" id="3.40.50.300:FF:000042">
    <property type="entry name" value="Maltose/maltodextrin ABC transporter, ATP-binding protein"/>
    <property type="match status" value="1"/>
</dbReference>
<gene>
    <name evidence="7" type="ORF">CO661_16280</name>
</gene>
<dbReference type="PROSITE" id="PS50893">
    <property type="entry name" value="ABC_TRANSPORTER_2"/>
    <property type="match status" value="1"/>
</dbReference>
<dbReference type="GO" id="GO:0005524">
    <property type="term" value="F:ATP binding"/>
    <property type="evidence" value="ECO:0007669"/>
    <property type="project" value="UniProtKB-KW"/>
</dbReference>
<dbReference type="PANTHER" id="PTHR43875:SF1">
    <property type="entry name" value="OSMOPROTECTIVE COMPOUNDS UPTAKE ATP-BINDING PROTEIN GGTA"/>
    <property type="match status" value="1"/>
</dbReference>
<dbReference type="GO" id="GO:0055052">
    <property type="term" value="C:ATP-binding cassette (ABC) transporter complex, substrate-binding subunit-containing"/>
    <property type="evidence" value="ECO:0007669"/>
    <property type="project" value="TreeGrafter"/>
</dbReference>
<evidence type="ECO:0000259" key="6">
    <source>
        <dbReference type="PROSITE" id="PS50893"/>
    </source>
</evidence>
<dbReference type="InterPro" id="IPR015855">
    <property type="entry name" value="ABC_transpr_MalK-like"/>
</dbReference>
<evidence type="ECO:0000256" key="4">
    <source>
        <dbReference type="ARBA" id="ARBA00022741"/>
    </source>
</evidence>
<sequence>MGIEKGIRMSQVRLEQVTKSFGSVTVIPPLDLSIADREFVVLVGPSGCGKTTTLRMIAGLESATSGTIRIGERDVTDLRPGLRNCSMVFQNYALYPHMTVAGNIGYGMKVRGTSKSDIEKSVAEAARILNLGAYLNRKPSALSGGQRQRVAIGRAIVRQPDVFLFDEPLSNLDAKLRIEMRTEIKLLHRRLQTTAVYVTHDQVEAMTMADRVVVMNQGRIEQAADPITLYEAPANLFVAAFIGAPSMNFIEGELERGDAGLTFRAPGDVAFLLADEMARKLGAHIGEAVVLGIRPEHTIATDAGLPKIKLKVRDIEPLGPHTLVLGKVGSAAFTAQVHAASRISPDDVIEVPIDMGKVHFFLKVTGEAVGR</sequence>
<dbReference type="InterPro" id="IPR008995">
    <property type="entry name" value="Mo/tungstate-bd_C_term_dom"/>
</dbReference>
<dbReference type="SUPFAM" id="SSF50331">
    <property type="entry name" value="MOP-like"/>
    <property type="match status" value="1"/>
</dbReference>
<protein>
    <submittedName>
        <fullName evidence="7">sn-glycerol-3-phosphate ABC transporter ATP-binding protein UgpC</fullName>
    </submittedName>
</protein>
<dbReference type="SUPFAM" id="SSF52540">
    <property type="entry name" value="P-loop containing nucleoside triphosphate hydrolases"/>
    <property type="match status" value="1"/>
</dbReference>
<dbReference type="InterPro" id="IPR027417">
    <property type="entry name" value="P-loop_NTPase"/>
</dbReference>
<evidence type="ECO:0000256" key="5">
    <source>
        <dbReference type="ARBA" id="ARBA00022840"/>
    </source>
</evidence>
<evidence type="ECO:0000313" key="8">
    <source>
        <dbReference type="Proteomes" id="UP000220353"/>
    </source>
</evidence>